<evidence type="ECO:0000313" key="2">
    <source>
        <dbReference type="Proteomes" id="UP001219525"/>
    </source>
</evidence>
<evidence type="ECO:0000313" key="1">
    <source>
        <dbReference type="EMBL" id="KAJ7208518.1"/>
    </source>
</evidence>
<keyword evidence="2" id="KW-1185">Reference proteome</keyword>
<dbReference type="Proteomes" id="UP001219525">
    <property type="component" value="Unassembled WGS sequence"/>
</dbReference>
<protein>
    <submittedName>
        <fullName evidence="1">Uncharacterized protein</fullName>
    </submittedName>
</protein>
<proteinExistence type="predicted"/>
<accession>A0AAD6VBT3</accession>
<name>A0AAD6VBT3_9AGAR</name>
<dbReference type="AlphaFoldDB" id="A0AAD6VBT3"/>
<reference evidence="1" key="1">
    <citation type="submission" date="2023-03" db="EMBL/GenBank/DDBJ databases">
        <title>Massive genome expansion in bonnet fungi (Mycena s.s.) driven by repeated elements and novel gene families across ecological guilds.</title>
        <authorList>
            <consortium name="Lawrence Berkeley National Laboratory"/>
            <person name="Harder C.B."/>
            <person name="Miyauchi S."/>
            <person name="Viragh M."/>
            <person name="Kuo A."/>
            <person name="Thoen E."/>
            <person name="Andreopoulos B."/>
            <person name="Lu D."/>
            <person name="Skrede I."/>
            <person name="Drula E."/>
            <person name="Henrissat B."/>
            <person name="Morin E."/>
            <person name="Kohler A."/>
            <person name="Barry K."/>
            <person name="LaButti K."/>
            <person name="Morin E."/>
            <person name="Salamov A."/>
            <person name="Lipzen A."/>
            <person name="Mereny Z."/>
            <person name="Hegedus B."/>
            <person name="Baldrian P."/>
            <person name="Stursova M."/>
            <person name="Weitz H."/>
            <person name="Taylor A."/>
            <person name="Grigoriev I.V."/>
            <person name="Nagy L.G."/>
            <person name="Martin F."/>
            <person name="Kauserud H."/>
        </authorList>
    </citation>
    <scope>NUCLEOTIDE SEQUENCE</scope>
    <source>
        <strain evidence="1">9144</strain>
    </source>
</reference>
<gene>
    <name evidence="1" type="ORF">GGX14DRAFT_566743</name>
</gene>
<organism evidence="1 2">
    <name type="scientific">Mycena pura</name>
    <dbReference type="NCBI Taxonomy" id="153505"/>
    <lineage>
        <taxon>Eukaryota</taxon>
        <taxon>Fungi</taxon>
        <taxon>Dikarya</taxon>
        <taxon>Basidiomycota</taxon>
        <taxon>Agaricomycotina</taxon>
        <taxon>Agaricomycetes</taxon>
        <taxon>Agaricomycetidae</taxon>
        <taxon>Agaricales</taxon>
        <taxon>Marasmiineae</taxon>
        <taxon>Mycenaceae</taxon>
        <taxon>Mycena</taxon>
    </lineage>
</organism>
<comment type="caution">
    <text evidence="1">The sequence shown here is derived from an EMBL/GenBank/DDBJ whole genome shotgun (WGS) entry which is preliminary data.</text>
</comment>
<sequence>MPRKSRSGRRSLTSTFHLAFSFSTAADATSAFEAAATVVFFPQARTQEVKQLPHVHAETSSAQSGLRCAASSVSLSGHAASTSSELLLCSGGSASHLSTRWLQVSVRAAVMFGSADVGLAWGEVDSHLRNASPVAALAGCN</sequence>
<dbReference type="EMBL" id="JARJCW010000033">
    <property type="protein sequence ID" value="KAJ7208518.1"/>
    <property type="molecule type" value="Genomic_DNA"/>
</dbReference>